<comment type="subcellular location">
    <subcellularLocation>
        <location evidence="1">Cell membrane</location>
        <topology evidence="1">Multi-pass membrane protein</topology>
    </subcellularLocation>
</comment>
<sequence length="256" mass="27613">MEETISIKEIAQVIRKRIGMIIVLTLGAALISGVVTFFMITPIYQSSSQFLVNQNNPQSDRAVELNDIRTNVEIINTYNEIIKSNRILDQVVQELDLTISSGTLSGKISVSNANNSQVVTVTATDPDPAMAVLLANTVVEVFQDQIDDLMNVDNVNILNEAQLAASPSPVSPNLTLNIAIALVLGAMVGVGLAFLIEFLDNTVKTEDDVEKTLGLPVIGVISHISDRELTTVKNQNVTHVARERGGFSGKAAKRTS</sequence>
<accession>A0A1H8N5T9</accession>
<dbReference type="InterPro" id="IPR050445">
    <property type="entry name" value="Bact_polysacc_biosynth/exp"/>
</dbReference>
<evidence type="ECO:0000259" key="8">
    <source>
        <dbReference type="Pfam" id="PF02706"/>
    </source>
</evidence>
<evidence type="ECO:0000313" key="11">
    <source>
        <dbReference type="Proteomes" id="UP000199300"/>
    </source>
</evidence>
<name>A0A1H8N5T9_9BACI</name>
<evidence type="ECO:0000259" key="9">
    <source>
        <dbReference type="Pfam" id="PF13807"/>
    </source>
</evidence>
<dbReference type="OrthoDB" id="2360475at2"/>
<evidence type="ECO:0000313" key="10">
    <source>
        <dbReference type="EMBL" id="SEO24977.1"/>
    </source>
</evidence>
<dbReference type="Proteomes" id="UP000199300">
    <property type="component" value="Unassembled WGS sequence"/>
</dbReference>
<dbReference type="GO" id="GO:0005886">
    <property type="term" value="C:plasma membrane"/>
    <property type="evidence" value="ECO:0007669"/>
    <property type="project" value="UniProtKB-SubCell"/>
</dbReference>
<dbReference type="EMBL" id="FODJ01000005">
    <property type="protein sequence ID" value="SEO24977.1"/>
    <property type="molecule type" value="Genomic_DNA"/>
</dbReference>
<evidence type="ECO:0000256" key="5">
    <source>
        <dbReference type="ARBA" id="ARBA00022989"/>
    </source>
</evidence>
<proteinExistence type="inferred from homology"/>
<dbReference type="GO" id="GO:0004713">
    <property type="term" value="F:protein tyrosine kinase activity"/>
    <property type="evidence" value="ECO:0007669"/>
    <property type="project" value="TreeGrafter"/>
</dbReference>
<dbReference type="STRING" id="872970.SAMN04488134_105136"/>
<dbReference type="Pfam" id="PF13807">
    <property type="entry name" value="GNVR"/>
    <property type="match status" value="1"/>
</dbReference>
<dbReference type="RefSeq" id="WP_091496999.1">
    <property type="nucleotide sequence ID" value="NZ_FODJ01000005.1"/>
</dbReference>
<comment type="similarity">
    <text evidence="2">Belongs to the CpsC/CapA family.</text>
</comment>
<keyword evidence="11" id="KW-1185">Reference proteome</keyword>
<reference evidence="10 11" key="1">
    <citation type="submission" date="2016-10" db="EMBL/GenBank/DDBJ databases">
        <authorList>
            <person name="de Groot N.N."/>
        </authorList>
    </citation>
    <scope>NUCLEOTIDE SEQUENCE [LARGE SCALE GENOMIC DNA]</scope>
    <source>
        <strain evidence="10 11">CGMCC 1.10434</strain>
    </source>
</reference>
<dbReference type="PANTHER" id="PTHR32309:SF13">
    <property type="entry name" value="FERRIC ENTEROBACTIN TRANSPORT PROTEIN FEPE"/>
    <property type="match status" value="1"/>
</dbReference>
<dbReference type="Pfam" id="PF02706">
    <property type="entry name" value="Wzz"/>
    <property type="match status" value="1"/>
</dbReference>
<keyword evidence="6 7" id="KW-0472">Membrane</keyword>
<feature type="domain" description="Polysaccharide chain length determinant N-terminal" evidence="8">
    <location>
        <begin position="3"/>
        <end position="95"/>
    </location>
</feature>
<evidence type="ECO:0000256" key="7">
    <source>
        <dbReference type="SAM" id="Phobius"/>
    </source>
</evidence>
<evidence type="ECO:0000256" key="2">
    <source>
        <dbReference type="ARBA" id="ARBA00006683"/>
    </source>
</evidence>
<dbReference type="PANTHER" id="PTHR32309">
    <property type="entry name" value="TYROSINE-PROTEIN KINASE"/>
    <property type="match status" value="1"/>
</dbReference>
<dbReference type="InterPro" id="IPR003856">
    <property type="entry name" value="LPS_length_determ_N"/>
</dbReference>
<dbReference type="AlphaFoldDB" id="A0A1H8N5T9"/>
<keyword evidence="5 7" id="KW-1133">Transmembrane helix</keyword>
<keyword evidence="3" id="KW-1003">Cell membrane</keyword>
<feature type="transmembrane region" description="Helical" evidence="7">
    <location>
        <begin position="21"/>
        <end position="44"/>
    </location>
</feature>
<organism evidence="10 11">
    <name type="scientific">Amphibacillus marinus</name>
    <dbReference type="NCBI Taxonomy" id="872970"/>
    <lineage>
        <taxon>Bacteria</taxon>
        <taxon>Bacillati</taxon>
        <taxon>Bacillota</taxon>
        <taxon>Bacilli</taxon>
        <taxon>Bacillales</taxon>
        <taxon>Bacillaceae</taxon>
        <taxon>Amphibacillus</taxon>
    </lineage>
</organism>
<protein>
    <submittedName>
        <fullName evidence="10">Capsular polysaccharide biosynthesis protein</fullName>
    </submittedName>
</protein>
<evidence type="ECO:0000256" key="1">
    <source>
        <dbReference type="ARBA" id="ARBA00004651"/>
    </source>
</evidence>
<feature type="transmembrane region" description="Helical" evidence="7">
    <location>
        <begin position="174"/>
        <end position="196"/>
    </location>
</feature>
<gene>
    <name evidence="10" type="ORF">SAMN04488134_105136</name>
</gene>
<evidence type="ECO:0000256" key="3">
    <source>
        <dbReference type="ARBA" id="ARBA00022475"/>
    </source>
</evidence>
<evidence type="ECO:0000256" key="6">
    <source>
        <dbReference type="ARBA" id="ARBA00023136"/>
    </source>
</evidence>
<keyword evidence="4 7" id="KW-0812">Transmembrane</keyword>
<feature type="domain" description="Tyrosine-protein kinase G-rich" evidence="9">
    <location>
        <begin position="143"/>
        <end position="195"/>
    </location>
</feature>
<evidence type="ECO:0000256" key="4">
    <source>
        <dbReference type="ARBA" id="ARBA00022692"/>
    </source>
</evidence>
<dbReference type="InterPro" id="IPR032807">
    <property type="entry name" value="GNVR"/>
</dbReference>